<reference evidence="3" key="1">
    <citation type="submission" date="2022-11" db="EMBL/GenBank/DDBJ databases">
        <authorList>
            <person name="Kikuchi T."/>
        </authorList>
    </citation>
    <scope>NUCLEOTIDE SEQUENCE</scope>
    <source>
        <strain evidence="3">PS1010</strain>
    </source>
</reference>
<dbReference type="GO" id="GO:0006730">
    <property type="term" value="P:one-carbon metabolic process"/>
    <property type="evidence" value="ECO:0007669"/>
    <property type="project" value="TreeGrafter"/>
</dbReference>
<keyword evidence="4" id="KW-1185">Reference proteome</keyword>
<dbReference type="InterPro" id="IPR023561">
    <property type="entry name" value="Carbonic_anhydrase_a-class"/>
</dbReference>
<dbReference type="SUPFAM" id="SSF51069">
    <property type="entry name" value="Carbonic anhydrase"/>
    <property type="match status" value="1"/>
</dbReference>
<dbReference type="PANTHER" id="PTHR18952:SF208">
    <property type="entry name" value="CARBONIC ANHYDRASE XA-RELATED"/>
    <property type="match status" value="1"/>
</dbReference>
<dbReference type="SMART" id="SM01057">
    <property type="entry name" value="Carb_anhydrase"/>
    <property type="match status" value="1"/>
</dbReference>
<sequence>MILKEHAIWAKMVYPWSFDMDYFGGPDFWGLMQNEWKMCANGKMQSPVNIDPTQLLYDPHLLPIKMSDLKIEAQFENTGQLPILTIQDSKKSPTINISGGPVGPYSYKLHQLIMHFGSSEEGEKGSEHTVDRVRFPAELQMLAYNADLYENFSVAQLEPRGLLAISVIVDIGKSTNSELRRLTVSSQSIKFKGTIANISDIRPANLLPKTSHYVTYEGSLTFPGCYETVTWVIMNNPIYITNDDLQIWNDLHKTTESEISAQMTPSYRPLRPLNGRLLRTNINIGAKNSGASENSNQIPEKSCPSNIYVEMGYRANPGRTKRGANQSEKMGRKVYKREVFEIENIVPENEQFQTRSSF</sequence>
<dbReference type="GO" id="GO:0004089">
    <property type="term" value="F:carbonate dehydratase activity"/>
    <property type="evidence" value="ECO:0007669"/>
    <property type="project" value="InterPro"/>
</dbReference>
<accession>A0A9P1IBP4</accession>
<dbReference type="InterPro" id="IPR001148">
    <property type="entry name" value="CA_dom"/>
</dbReference>
<dbReference type="AlphaFoldDB" id="A0A9P1IBP4"/>
<evidence type="ECO:0000313" key="4">
    <source>
        <dbReference type="Proteomes" id="UP001152747"/>
    </source>
</evidence>
<dbReference type="Gene3D" id="3.10.200.10">
    <property type="entry name" value="Alpha carbonic anhydrase"/>
    <property type="match status" value="1"/>
</dbReference>
<dbReference type="PROSITE" id="PS51144">
    <property type="entry name" value="ALPHA_CA_2"/>
    <property type="match status" value="1"/>
</dbReference>
<dbReference type="Proteomes" id="UP001152747">
    <property type="component" value="Unassembled WGS sequence"/>
</dbReference>
<dbReference type="EMBL" id="CANHGI010000002">
    <property type="protein sequence ID" value="CAI5442144.1"/>
    <property type="molecule type" value="Genomic_DNA"/>
</dbReference>
<dbReference type="InterPro" id="IPR036398">
    <property type="entry name" value="CA_dom_sf"/>
</dbReference>
<organism evidence="3 4">
    <name type="scientific">Caenorhabditis angaria</name>
    <dbReference type="NCBI Taxonomy" id="860376"/>
    <lineage>
        <taxon>Eukaryota</taxon>
        <taxon>Metazoa</taxon>
        <taxon>Ecdysozoa</taxon>
        <taxon>Nematoda</taxon>
        <taxon>Chromadorea</taxon>
        <taxon>Rhabditida</taxon>
        <taxon>Rhabditina</taxon>
        <taxon>Rhabditomorpha</taxon>
        <taxon>Rhabditoidea</taxon>
        <taxon>Rhabditidae</taxon>
        <taxon>Peloderinae</taxon>
        <taxon>Caenorhabditis</taxon>
    </lineage>
</organism>
<evidence type="ECO:0000256" key="1">
    <source>
        <dbReference type="ARBA" id="ARBA00010718"/>
    </source>
</evidence>
<dbReference type="OrthoDB" id="5978072at2759"/>
<dbReference type="GO" id="GO:0008270">
    <property type="term" value="F:zinc ion binding"/>
    <property type="evidence" value="ECO:0007669"/>
    <property type="project" value="InterPro"/>
</dbReference>
<dbReference type="PANTHER" id="PTHR18952">
    <property type="entry name" value="CARBONIC ANHYDRASE"/>
    <property type="match status" value="1"/>
</dbReference>
<dbReference type="Pfam" id="PF00194">
    <property type="entry name" value="Carb_anhydrase"/>
    <property type="match status" value="1"/>
</dbReference>
<protein>
    <recommendedName>
        <fullName evidence="2">Alpha-carbonic anhydrase domain-containing protein</fullName>
    </recommendedName>
</protein>
<name>A0A9P1IBP4_9PELO</name>
<feature type="domain" description="Alpha-carbonic anhydrase" evidence="2">
    <location>
        <begin position="14"/>
        <end position="282"/>
    </location>
</feature>
<gene>
    <name evidence="3" type="ORF">CAMP_LOCUS4781</name>
</gene>
<comment type="caution">
    <text evidence="3">The sequence shown here is derived from an EMBL/GenBank/DDBJ whole genome shotgun (WGS) entry which is preliminary data.</text>
</comment>
<evidence type="ECO:0000313" key="3">
    <source>
        <dbReference type="EMBL" id="CAI5442144.1"/>
    </source>
</evidence>
<evidence type="ECO:0000259" key="2">
    <source>
        <dbReference type="PROSITE" id="PS51144"/>
    </source>
</evidence>
<proteinExistence type="inferred from homology"/>
<comment type="similarity">
    <text evidence="1">Belongs to the alpha-carbonic anhydrase family.</text>
</comment>